<dbReference type="Pfam" id="PF00881">
    <property type="entry name" value="Nitroreductase"/>
    <property type="match status" value="1"/>
</dbReference>
<sequence length="518" mass="57188">MTWTSLHCRLSWQPEHVDEFIVAQLVPLLRDHEWFFVRYWETGPHLRIRIRGEVDVAARLRDLIAAQDYPVQEIDPEKFYASIGAASTAWLPHGDVREVPYEPETERYGGRSAVPAAENLFCRSTEVAIAVLKSTSSVSARLTAAMQLAMATTQALGLSRAEAASWLRLMGNSWRFTQEPAAPPTVESHVAAHQVLERHGKELAARWDQEPSGATAYWLAEVRASKVTMARVVASQLHMLFNRIGVGSDQERIVCWVVAATALADGVAEFHGDDLDLKYMEASKFLPGFHSQHPLHKPRHNGPRQPGIPLPEPQVLLNRLVKVLVARETGRGAQLAGHLYTKDLSTLLWTAQGAIGFRRPYPSAGAKYAARIRVIALNIPGLYPGCYDADEESRTLQWAAPCPSVEDLETTSMWLGPETTPLAETPAVLALYVRLGVLRETYGLRGLRFAFMEAGHLAQNLGLVAAAMGLNLGLIGGIYDDLAHDLLNLDGVNDTLAYLMPVARLAAYDNQQQGPRTF</sequence>
<dbReference type="NCBIfam" id="TIGR03891">
    <property type="entry name" value="thiopep_ocin"/>
    <property type="match status" value="1"/>
</dbReference>
<protein>
    <submittedName>
        <fullName evidence="3">Thiopeptide-type bacteriocin biosynthesis protein</fullName>
    </submittedName>
</protein>
<evidence type="ECO:0000259" key="1">
    <source>
        <dbReference type="Pfam" id="PF00881"/>
    </source>
</evidence>
<dbReference type="Gene3D" id="3.40.109.10">
    <property type="entry name" value="NADH Oxidase"/>
    <property type="match status" value="1"/>
</dbReference>
<dbReference type="Pfam" id="PF14028">
    <property type="entry name" value="Lant_dehydr_C"/>
    <property type="match status" value="1"/>
</dbReference>
<dbReference type="SUPFAM" id="SSF55469">
    <property type="entry name" value="FMN-dependent nitroreductase-like"/>
    <property type="match status" value="1"/>
</dbReference>
<accession>A0A4R2JEG8</accession>
<comment type="caution">
    <text evidence="3">The sequence shown here is derived from an EMBL/GenBank/DDBJ whole genome shotgun (WGS) entry which is preliminary data.</text>
</comment>
<dbReference type="Proteomes" id="UP000295680">
    <property type="component" value="Unassembled WGS sequence"/>
</dbReference>
<reference evidence="3 4" key="1">
    <citation type="submission" date="2019-03" db="EMBL/GenBank/DDBJ databases">
        <title>Genomic Encyclopedia of Type Strains, Phase IV (KMG-IV): sequencing the most valuable type-strain genomes for metagenomic binning, comparative biology and taxonomic classification.</title>
        <authorList>
            <person name="Goeker M."/>
        </authorList>
    </citation>
    <scope>NUCLEOTIDE SEQUENCE [LARGE SCALE GENOMIC DNA]</scope>
    <source>
        <strain evidence="3 4">DSM 45934</strain>
    </source>
</reference>
<dbReference type="AlphaFoldDB" id="A0A4R2JEG8"/>
<dbReference type="EMBL" id="SLWS01000006">
    <property type="protein sequence ID" value="TCO56582.1"/>
    <property type="molecule type" value="Genomic_DNA"/>
</dbReference>
<proteinExistence type="predicted"/>
<name>A0A4R2JEG8_9PSEU</name>
<dbReference type="GO" id="GO:0016491">
    <property type="term" value="F:oxidoreductase activity"/>
    <property type="evidence" value="ECO:0007669"/>
    <property type="project" value="InterPro"/>
</dbReference>
<organism evidence="3 4">
    <name type="scientific">Actinocrispum wychmicini</name>
    <dbReference type="NCBI Taxonomy" id="1213861"/>
    <lineage>
        <taxon>Bacteria</taxon>
        <taxon>Bacillati</taxon>
        <taxon>Actinomycetota</taxon>
        <taxon>Actinomycetes</taxon>
        <taxon>Pseudonocardiales</taxon>
        <taxon>Pseudonocardiaceae</taxon>
        <taxon>Actinocrispum</taxon>
    </lineage>
</organism>
<dbReference type="RefSeq" id="WP_132119990.1">
    <property type="nucleotide sequence ID" value="NZ_SLWS01000006.1"/>
</dbReference>
<dbReference type="InterPro" id="IPR052544">
    <property type="entry name" value="Bacteriocin_Proc_Enz"/>
</dbReference>
<evidence type="ECO:0000259" key="2">
    <source>
        <dbReference type="Pfam" id="PF14028"/>
    </source>
</evidence>
<dbReference type="InterPro" id="IPR023809">
    <property type="entry name" value="Thiopep_bacteriocin_synth_dom"/>
</dbReference>
<dbReference type="PANTHER" id="PTHR43745">
    <property type="entry name" value="NITROREDUCTASE MJ1384-RELATED"/>
    <property type="match status" value="1"/>
</dbReference>
<evidence type="ECO:0000313" key="4">
    <source>
        <dbReference type="Proteomes" id="UP000295680"/>
    </source>
</evidence>
<dbReference type="PANTHER" id="PTHR43745:SF2">
    <property type="entry name" value="NITROREDUCTASE MJ1384-RELATED"/>
    <property type="match status" value="1"/>
</dbReference>
<dbReference type="InterPro" id="IPR000415">
    <property type="entry name" value="Nitroreductase-like"/>
</dbReference>
<dbReference type="OrthoDB" id="3607295at2"/>
<feature type="domain" description="Nitroreductase" evidence="1">
    <location>
        <begin position="343"/>
        <end position="502"/>
    </location>
</feature>
<dbReference type="InterPro" id="IPR029479">
    <property type="entry name" value="Nitroreductase"/>
</dbReference>
<keyword evidence="4" id="KW-1185">Reference proteome</keyword>
<dbReference type="CDD" id="cd02142">
    <property type="entry name" value="McbC_SagB-like_oxidoreductase"/>
    <property type="match status" value="1"/>
</dbReference>
<evidence type="ECO:0000313" key="3">
    <source>
        <dbReference type="EMBL" id="TCO56582.1"/>
    </source>
</evidence>
<gene>
    <name evidence="3" type="ORF">EV192_10655</name>
</gene>
<feature type="domain" description="Thiopeptide-type bacteriocin biosynthesis" evidence="2">
    <location>
        <begin position="3"/>
        <end position="260"/>
    </location>
</feature>